<evidence type="ECO:0000313" key="2">
    <source>
        <dbReference type="EMBL" id="PHZ08072.1"/>
    </source>
</evidence>
<evidence type="ECO:0000313" key="3">
    <source>
        <dbReference type="Proteomes" id="UP000242254"/>
    </source>
</evidence>
<evidence type="ECO:0000256" key="1">
    <source>
        <dbReference type="SAM" id="MobiDB-lite"/>
    </source>
</evidence>
<dbReference type="STRING" id="1340429.A0A2G4SH35"/>
<protein>
    <submittedName>
        <fullName evidence="2">Uncharacterized protein</fullName>
    </submittedName>
</protein>
<gene>
    <name evidence="2" type="ORF">RHIMIDRAFT_248088</name>
</gene>
<accession>A0A2G4SH35</accession>
<keyword evidence="3" id="KW-1185">Reference proteome</keyword>
<proteinExistence type="predicted"/>
<name>A0A2G4SH35_RHIZD</name>
<organism evidence="2 3">
    <name type="scientific">Rhizopus microsporus ATCC 52813</name>
    <dbReference type="NCBI Taxonomy" id="1340429"/>
    <lineage>
        <taxon>Eukaryota</taxon>
        <taxon>Fungi</taxon>
        <taxon>Fungi incertae sedis</taxon>
        <taxon>Mucoromycota</taxon>
        <taxon>Mucoromycotina</taxon>
        <taxon>Mucoromycetes</taxon>
        <taxon>Mucorales</taxon>
        <taxon>Mucorineae</taxon>
        <taxon>Rhizopodaceae</taxon>
        <taxon>Rhizopus</taxon>
    </lineage>
</organism>
<dbReference type="RefSeq" id="XP_023461780.1">
    <property type="nucleotide sequence ID" value="XM_023610480.1"/>
</dbReference>
<feature type="compositionally biased region" description="Polar residues" evidence="1">
    <location>
        <begin position="123"/>
        <end position="134"/>
    </location>
</feature>
<dbReference type="Proteomes" id="UP000242254">
    <property type="component" value="Unassembled WGS sequence"/>
</dbReference>
<dbReference type="EMBL" id="KZ303868">
    <property type="protein sequence ID" value="PHZ08072.1"/>
    <property type="molecule type" value="Genomic_DNA"/>
</dbReference>
<dbReference type="GeneID" id="35441470"/>
<reference evidence="2 3" key="1">
    <citation type="journal article" date="2016" name="Proc. Natl. Acad. Sci. U.S.A.">
        <title>Lipid metabolic changes in an early divergent fungus govern the establishment of a mutualistic symbiosis with endobacteria.</title>
        <authorList>
            <person name="Lastovetsky O.A."/>
            <person name="Gaspar M.L."/>
            <person name="Mondo S.J."/>
            <person name="LaButti K.M."/>
            <person name="Sandor L."/>
            <person name="Grigoriev I.V."/>
            <person name="Henry S.A."/>
            <person name="Pawlowska T.E."/>
        </authorList>
    </citation>
    <scope>NUCLEOTIDE SEQUENCE [LARGE SCALE GENOMIC DNA]</scope>
    <source>
        <strain evidence="2 3">ATCC 52813</strain>
    </source>
</reference>
<sequence>MPFVTPLKEAFAIAPISDREDVLKRYSGSVHPDEVHYFQGLVILQKIHDEAMKQKDPLAIRSPTDVEKTLMDQMTEKLKKFPFNSTRYNELNTRFRLLTYPINVLESTEFIKMELGLELDLTTKQPEQSQQQGHQTEEPVTRKLPSKLDPSLINTENLLKAELSKHENMQIKSQAIPVVVSLMEKENNLTKEQKARLFDMILRYPTEDYPSFMNVLIDFWSDKQSEWQPIAMRYDNFTLKQLNEIAERMPDILWEKKYVQAYLKRLAPYAYYHRSASDWDDDEDILRNYLDQAAEFVNKLPNLFFKLKSAVLFHRLRIDVVRQTCDQDKLVEYLDVRNMKLEETRSPIPSRFQKSSPQQTSFDVALPLFEYVEISTEDHYNLLEAYFTVLVAQNKLTYATELYASHDDYDRISKMLAKIKLTVIPDSHDYTEECIKILGAYEYDALTQKTLLSFSPSTCFRSVKRRPQDSIVMHVNAKNIPRLSIRVFQIDTENYWRSHVKTDNEAFLFDKINLDGLCPNWEKDIDIDQKSSLLITQHEVIFGNDGLAPEIFNGRGLWVIEFVGGDCQCRAIVQKGYLKHISQDIVGGHLIKVMDEDGNFINKAKIWFNNQFYEADESDNILIPYLTMNKSPIVGQMTLISTEDGFSEPAEFSQAVETYNLKATFYINREMVSFNKKATIAVIPKLTMNDQPYSAFESASLNIECWNANDIKTTTSKVVTSLDKPSLFDFTVPEQFQRIQATLEVKVKALDDTVTTVSETYEQYFSYNEALPINILLRKTVDDQYCIYVLGANGEPKHGKEIYLEFKHKFVAMTVSVSLQADEEGKILLGDLSDIESVKCGESIWHVLSKDFIYALPESICVEANKPFKIVGEDVSIYRVGYHNCLLESYDKLKKENGYVTISGLAEGEYKIYTDCSKERSISCSVAQSVSKPNDRLWSNWVVGKRSSIRENGIALQRPLLVSSVTHDTDNISLQLENWSSNTFAIVTTNAFVPQLSYGLQDADLDIKNSKPLIQHDRSLKTRSIFLQGMQIGEEYQYILNRKKLKKWVGSNLTHPSLLINPKEHSSTTSSSRELQQARKQFTECQFQMASENIAERDCVRAMYRGCSDSFTPENKNPLAFLDNVSPLLFVPVDPSSGTIRIKRDLVSCGGATIEYAIISGDQAVYKQVKLPQDVDLKFRDIRQNDSLCLVQSKTFSTLAPAESITLDTRDYVTVASVDDIFTIIKSISSEGDLFCQTFGFLNKWPTYSFKEKSKFYSDHVCHELNVWLKRKDIGFFNKVVRPSIKSKVEKSFIDLYLLEHDLSMYSQNMYLFSKLNTAEKALLATTQSQEFLQSVIKIFKDSIDERQQVDRADKIYEKILAAAQTDENFDPMDEDDEDDDIGYADMSYAADPYVNAIVSPCYSASAPVAFGSAASSSARSAMRQALSIKQHREEVIAEQTSSNGPVDEGLDPELAKMREELRMKSKELQAQKKVKYEFVKPTTEWIEAGYYEANAPLNVKQFWIDYLESKGSFLSTNFVYCLDHTTEMLWVLALMDLPFNSQRAELLSQTGKEVTIQAENTFGLMVLYRQLKEVADETQLDSLVIHQEFFVYEHSVSPDSDECIKVDPHKMSLEPQTEYGCHLIISNISSAPVQCEVSYQAPTGSVPVQFMGYRCSKSVYIMPYSTWRAVVGTFYFPAAGKFATAPITALVKRQAQSFVTKTTTAELNVINRNVNSNDNTSAANTLFWPTTAFHGTNAEVLSFLSSHKRLEKLDLSLINWRMTDANFARQVFDILSRTRYFYSRDLWKYALYHRFTDAIKDLLLFQYDELLRKSGQIFECPLVSVNDPYATIYDYFPLVNARAHPLQPSKHEVLNQEFYQKYNKFLDYLCERSSSPSTTDLIILTHYLILQNRIGDAHTVFSRIDLEQAEKHHAIQVDYLNAYLKTRIPITDNHSLIELDLASIKEILEKYRDFGIERWRIMFDELREFVREIEQGTSTQSSSLTASVQSHPILEFTIDSSSNELVIQHANIKSANIRYYEMNIEVMFSSNPFMNDAVEHDSFKWVKPLLTETIELNGQSTECQEGNDDDGDFDMIGAGQIQAIQTSRVSLKSGSKNVLIEVTADSFTDNAVTTTNRIQRSSAYYANSLNVHVAESFGIVRVMCNKTKRPLAGAYVKVYARLREFKHAKFWKDGYTGLNGVFDYISVTEGNALVGNYEKDLKALFENKIDKLSILIMSDEGAVVKEVYPPLT</sequence>
<feature type="region of interest" description="Disordered" evidence="1">
    <location>
        <begin position="123"/>
        <end position="147"/>
    </location>
</feature>